<keyword evidence="5 12" id="KW-0808">Transferase</keyword>
<comment type="subcellular location">
    <subcellularLocation>
        <location evidence="1 12">Cytoplasm</location>
    </subcellularLocation>
</comment>
<evidence type="ECO:0000256" key="2">
    <source>
        <dbReference type="ARBA" id="ARBA00004752"/>
    </source>
</evidence>
<dbReference type="InterPro" id="IPR050068">
    <property type="entry name" value="MurA_subfamily"/>
</dbReference>
<dbReference type="CDD" id="cd01555">
    <property type="entry name" value="UdpNAET"/>
    <property type="match status" value="1"/>
</dbReference>
<comment type="pathway">
    <text evidence="2 12">Cell wall biogenesis; peptidoglycan biosynthesis.</text>
</comment>
<dbReference type="NCBIfam" id="NF006873">
    <property type="entry name" value="PRK09369.1"/>
    <property type="match status" value="1"/>
</dbReference>
<dbReference type="InterPro" id="IPR036968">
    <property type="entry name" value="Enolpyruvate_Tfrase_sf"/>
</dbReference>
<dbReference type="GO" id="GO:0008760">
    <property type="term" value="F:UDP-N-acetylglucosamine 1-carboxyvinyltransferase activity"/>
    <property type="evidence" value="ECO:0007669"/>
    <property type="project" value="UniProtKB-UniRule"/>
</dbReference>
<evidence type="ECO:0000256" key="6">
    <source>
        <dbReference type="ARBA" id="ARBA00022960"/>
    </source>
</evidence>
<evidence type="ECO:0000256" key="3">
    <source>
        <dbReference type="ARBA" id="ARBA00022490"/>
    </source>
</evidence>
<dbReference type="Gene3D" id="3.65.10.10">
    <property type="entry name" value="Enolpyruvate transferase domain"/>
    <property type="match status" value="2"/>
</dbReference>
<keyword evidence="6 12" id="KW-0133">Cell shape</keyword>
<dbReference type="EMBL" id="MHCN01000011">
    <property type="protein sequence ID" value="OGY21651.1"/>
    <property type="molecule type" value="Genomic_DNA"/>
</dbReference>
<dbReference type="InterPro" id="IPR001986">
    <property type="entry name" value="Enolpyruvate_Tfrase_dom"/>
</dbReference>
<feature type="binding site" evidence="12">
    <location>
        <begin position="22"/>
        <end position="23"/>
    </location>
    <ligand>
        <name>phosphoenolpyruvate</name>
        <dbReference type="ChEBI" id="CHEBI:58702"/>
    </ligand>
</feature>
<evidence type="ECO:0000313" key="14">
    <source>
        <dbReference type="EMBL" id="OGY21651.1"/>
    </source>
</evidence>
<evidence type="ECO:0000256" key="11">
    <source>
        <dbReference type="ARBA" id="ARBA00047527"/>
    </source>
</evidence>
<reference evidence="14 15" key="1">
    <citation type="journal article" date="2016" name="Nat. Commun.">
        <title>Thousands of microbial genomes shed light on interconnected biogeochemical processes in an aquifer system.</title>
        <authorList>
            <person name="Anantharaman K."/>
            <person name="Brown C.T."/>
            <person name="Hug L.A."/>
            <person name="Sharon I."/>
            <person name="Castelle C.J."/>
            <person name="Probst A.J."/>
            <person name="Thomas B.C."/>
            <person name="Singh A."/>
            <person name="Wilkins M.J."/>
            <person name="Karaoz U."/>
            <person name="Brodie E.L."/>
            <person name="Williams K.H."/>
            <person name="Hubbard S.S."/>
            <person name="Banfield J.F."/>
        </authorList>
    </citation>
    <scope>NUCLEOTIDE SEQUENCE [LARGE SCALE GENOMIC DNA]</scope>
</reference>
<comment type="caution">
    <text evidence="14">The sequence shown here is derived from an EMBL/GenBank/DDBJ whole genome shotgun (WGS) entry which is preliminary data.</text>
</comment>
<feature type="domain" description="Enolpyruvate transferase" evidence="13">
    <location>
        <begin position="7"/>
        <end position="443"/>
    </location>
</feature>
<dbReference type="GO" id="GO:0009252">
    <property type="term" value="P:peptidoglycan biosynthetic process"/>
    <property type="evidence" value="ECO:0007669"/>
    <property type="project" value="UniProtKB-UniRule"/>
</dbReference>
<dbReference type="GO" id="GO:0005737">
    <property type="term" value="C:cytoplasm"/>
    <property type="evidence" value="ECO:0007669"/>
    <property type="project" value="UniProtKB-SubCell"/>
</dbReference>
<name>A0A1G1W1Y3_9BACT</name>
<evidence type="ECO:0000256" key="8">
    <source>
        <dbReference type="ARBA" id="ARBA00023306"/>
    </source>
</evidence>
<evidence type="ECO:0000256" key="4">
    <source>
        <dbReference type="ARBA" id="ARBA00022618"/>
    </source>
</evidence>
<sequence length="455" mass="49508">MAKYVIEGGVPLRGRVKLLGAKNVGFKLLIASLLADSPSTIDNVARTKDVEAVKEIIKELGGKAEWIGDHQINVNPRGLNNTNVAGCYGEKTRAPTLCVGPLVVRFGKAFVSLPGGDQIGQRPIERHVQGFASLGLKIQGGDEGLEISGSLHGGKYRFEKNSHTGTESLILAAVRAKGKTVIENAAAEPEVDDLITFLNQMGAKIKRVSPRTIEIEGVQRLAGTTSRVMPDRNEAVTFACTALVTSGDIEIEEAKREHLGAFEGVLKRAGATFEFSSDGLHVWRKAGADLKATDITTAPHPGFMTDWQPLWAVVGACSAGTSIIHETVFESRFKYVESLQKMGAKIEFFNPKVDNPQEFYNRKITSRDCFSRARYNFNWTDEMVRMPHAIKIYGPTQLRGQNLQVPDIRAGATLVLAALSAKGKSTLEGVEHIERGYENLEGRLGSLGAKIKRAV</sequence>
<dbReference type="PANTHER" id="PTHR43783:SF1">
    <property type="entry name" value="UDP-N-ACETYLGLUCOSAMINE 1-CARBOXYVINYLTRANSFERASE"/>
    <property type="match status" value="1"/>
</dbReference>
<dbReference type="HAMAP" id="MF_00111">
    <property type="entry name" value="MurA"/>
    <property type="match status" value="1"/>
</dbReference>
<feature type="binding site" evidence="12">
    <location>
        <position position="328"/>
    </location>
    <ligand>
        <name>UDP-N-acetyl-alpha-D-glucosamine</name>
        <dbReference type="ChEBI" id="CHEBI:57705"/>
    </ligand>
</feature>
<keyword evidence="8 12" id="KW-0131">Cell cycle</keyword>
<evidence type="ECO:0000256" key="10">
    <source>
        <dbReference type="ARBA" id="ARBA00038367"/>
    </source>
</evidence>
<dbReference type="STRING" id="1802591.A2113_03790"/>
<dbReference type="NCBIfam" id="TIGR01072">
    <property type="entry name" value="murA"/>
    <property type="match status" value="1"/>
</dbReference>
<evidence type="ECO:0000313" key="15">
    <source>
        <dbReference type="Proteomes" id="UP000176299"/>
    </source>
</evidence>
<evidence type="ECO:0000256" key="12">
    <source>
        <dbReference type="HAMAP-Rule" id="MF_00111"/>
    </source>
</evidence>
<dbReference type="GO" id="GO:0008360">
    <property type="term" value="P:regulation of cell shape"/>
    <property type="evidence" value="ECO:0007669"/>
    <property type="project" value="UniProtKB-KW"/>
</dbReference>
<evidence type="ECO:0000259" key="13">
    <source>
        <dbReference type="Pfam" id="PF00275"/>
    </source>
</evidence>
<keyword evidence="9 12" id="KW-0961">Cell wall biogenesis/degradation</keyword>
<comment type="catalytic activity">
    <reaction evidence="11 12">
        <text>phosphoenolpyruvate + UDP-N-acetyl-alpha-D-glucosamine = UDP-N-acetyl-3-O-(1-carboxyvinyl)-alpha-D-glucosamine + phosphate</text>
        <dbReference type="Rhea" id="RHEA:18681"/>
        <dbReference type="ChEBI" id="CHEBI:43474"/>
        <dbReference type="ChEBI" id="CHEBI:57705"/>
        <dbReference type="ChEBI" id="CHEBI:58702"/>
        <dbReference type="ChEBI" id="CHEBI:68483"/>
        <dbReference type="EC" id="2.5.1.7"/>
    </reaction>
</comment>
<dbReference type="AlphaFoldDB" id="A0A1G1W1Y3"/>
<accession>A0A1G1W1Y3</accession>
<feature type="binding site" evidence="12">
    <location>
        <position position="306"/>
    </location>
    <ligand>
        <name>UDP-N-acetyl-alpha-D-glucosamine</name>
        <dbReference type="ChEBI" id="CHEBI:57705"/>
    </ligand>
</feature>
<comment type="similarity">
    <text evidence="10 12">Belongs to the EPSP synthase family. MurA subfamily.</text>
</comment>
<protein>
    <recommendedName>
        <fullName evidence="12">UDP-N-acetylglucosamine 1-carboxyvinyltransferase</fullName>
        <ecNumber evidence="12">2.5.1.7</ecNumber>
    </recommendedName>
    <alternativeName>
        <fullName evidence="12">Enoylpyruvate transferase</fullName>
    </alternativeName>
    <alternativeName>
        <fullName evidence="12">UDP-N-acetylglucosamine enolpyruvyl transferase</fullName>
        <shortName evidence="12">EPT</shortName>
    </alternativeName>
</protein>
<dbReference type="SUPFAM" id="SSF55205">
    <property type="entry name" value="EPT/RTPC-like"/>
    <property type="match status" value="1"/>
</dbReference>
<organism evidence="14 15">
    <name type="scientific">Candidatus Woykebacteria bacterium GWA1_44_8</name>
    <dbReference type="NCBI Taxonomy" id="1802591"/>
    <lineage>
        <taxon>Bacteria</taxon>
        <taxon>Candidatus Woykeibacteriota</taxon>
    </lineage>
</organism>
<dbReference type="EC" id="2.5.1.7" evidence="12"/>
<dbReference type="GO" id="GO:0019277">
    <property type="term" value="P:UDP-N-acetylgalactosamine biosynthetic process"/>
    <property type="evidence" value="ECO:0007669"/>
    <property type="project" value="InterPro"/>
</dbReference>
<keyword evidence="7 12" id="KW-0573">Peptidoglycan synthesis</keyword>
<dbReference type="GO" id="GO:0051301">
    <property type="term" value="P:cell division"/>
    <property type="evidence" value="ECO:0007669"/>
    <property type="project" value="UniProtKB-KW"/>
</dbReference>
<evidence type="ECO:0000256" key="7">
    <source>
        <dbReference type="ARBA" id="ARBA00022984"/>
    </source>
</evidence>
<comment type="function">
    <text evidence="12">Cell wall formation. Adds enolpyruvyl to UDP-N-acetylglucosamine.</text>
</comment>
<dbReference type="GO" id="GO:0071555">
    <property type="term" value="P:cell wall organization"/>
    <property type="evidence" value="ECO:0007669"/>
    <property type="project" value="UniProtKB-KW"/>
</dbReference>
<dbReference type="Pfam" id="PF00275">
    <property type="entry name" value="EPSP_synthase"/>
    <property type="match status" value="1"/>
</dbReference>
<evidence type="ECO:0000256" key="1">
    <source>
        <dbReference type="ARBA" id="ARBA00004496"/>
    </source>
</evidence>
<feature type="binding site" evidence="12">
    <location>
        <position position="93"/>
    </location>
    <ligand>
        <name>UDP-N-acetyl-alpha-D-glucosamine</name>
        <dbReference type="ChEBI" id="CHEBI:57705"/>
    </ligand>
</feature>
<dbReference type="UniPathway" id="UPA00219"/>
<dbReference type="InterPro" id="IPR005750">
    <property type="entry name" value="UDP_GlcNAc_COvinyl_MurA"/>
</dbReference>
<gene>
    <name evidence="12" type="primary">murA</name>
    <name evidence="14" type="ORF">A2113_03790</name>
</gene>
<dbReference type="PANTHER" id="PTHR43783">
    <property type="entry name" value="UDP-N-ACETYLGLUCOSAMINE 1-CARBOXYVINYLTRANSFERASE"/>
    <property type="match status" value="1"/>
</dbReference>
<evidence type="ECO:0000256" key="9">
    <source>
        <dbReference type="ARBA" id="ARBA00023316"/>
    </source>
</evidence>
<keyword evidence="3 12" id="KW-0963">Cytoplasm</keyword>
<dbReference type="Proteomes" id="UP000176299">
    <property type="component" value="Unassembled WGS sequence"/>
</dbReference>
<evidence type="ECO:0000256" key="5">
    <source>
        <dbReference type="ARBA" id="ARBA00022679"/>
    </source>
</evidence>
<keyword evidence="4 12" id="KW-0132">Cell division</keyword>
<proteinExistence type="inferred from homology"/>
<feature type="active site" description="Proton donor" evidence="12">
    <location>
        <position position="117"/>
    </location>
</feature>
<comment type="caution">
    <text evidence="12">Lacks conserved residue(s) required for the propagation of feature annotation.</text>
</comment>
<dbReference type="InterPro" id="IPR013792">
    <property type="entry name" value="RNA3'P_cycl/enolpyr_Trfase_a/b"/>
</dbReference>